<keyword evidence="9" id="KW-1185">Reference proteome</keyword>
<evidence type="ECO:0000256" key="4">
    <source>
        <dbReference type="ARBA" id="ARBA00023002"/>
    </source>
</evidence>
<reference evidence="8" key="2">
    <citation type="submission" date="2020-09" db="EMBL/GenBank/DDBJ databases">
        <authorList>
            <person name="Sun Q."/>
            <person name="Kim S."/>
        </authorList>
    </citation>
    <scope>NUCLEOTIDE SEQUENCE</scope>
    <source>
        <strain evidence="8">KCTC 12988</strain>
    </source>
</reference>
<dbReference type="Proteomes" id="UP000644507">
    <property type="component" value="Unassembled WGS sequence"/>
</dbReference>
<comment type="subcellular location">
    <subcellularLocation>
        <location evidence="1">Cell envelope</location>
    </subcellularLocation>
</comment>
<dbReference type="SUPFAM" id="SSF46626">
    <property type="entry name" value="Cytochrome c"/>
    <property type="match status" value="2"/>
</dbReference>
<dbReference type="EMBL" id="BMXI01000005">
    <property type="protein sequence ID" value="GHC49345.1"/>
    <property type="molecule type" value="Genomic_DNA"/>
</dbReference>
<keyword evidence="4" id="KW-0560">Oxidoreductase</keyword>
<keyword evidence="3 6" id="KW-0479">Metal-binding</keyword>
<sequence>MKLRYPLLRLTAAIIGFSGHLGATPLHLDFLNLVEDKPLLIDSLRYQSGEAETFSVTRLDWLATDFTLVTEEGEKWNLPKQTALASTRGSSYALPDLPNKRFTSLSFHVGPNKEINHSDPAQYSANHPLNPNLNNLHWDWQGGYIFLAIEGHWRAKGEELPGGFAYHFANDWNRTRITLPIDLTLNNESRIAIALDPQKLLAGLSFAKDGATTHSQPDDPVAERLKRNLQTAFRVVSIQEGGLPETAGKPKPIDLPTNPMGYPITLPKHIPLPALPSDNPILSSRVALGKELFNEPLLSRTNTLSCASCHQGKTLSDPRSFSLGTEGQLGTRHSMPLFNLAWKTSFFWDGRASSLREQALVPIEDHLEMDEDLTNVISKLKAESKYPPLFAKAFGSGAISAENLGLAIEAFLLTQLSLDSKLDQARKGQAELTKEEQRGFELFFTESEPRLGKKGADCFHCHGGALFSDHFFHNNGLPPTDDIGLEKTTGKESDRYKFSTPSLRNIALTAPYMHDGRFRTLEEVIAHYNNPIPRSRTLDPNLAKHPNGLGLSEDDQAALVAFLKTLTDPALVD</sequence>
<gene>
    <name evidence="8" type="ORF">GCM10007100_14100</name>
</gene>
<evidence type="ECO:0000259" key="7">
    <source>
        <dbReference type="PROSITE" id="PS51007"/>
    </source>
</evidence>
<evidence type="ECO:0000256" key="1">
    <source>
        <dbReference type="ARBA" id="ARBA00004196"/>
    </source>
</evidence>
<evidence type="ECO:0000313" key="9">
    <source>
        <dbReference type="Proteomes" id="UP000644507"/>
    </source>
</evidence>
<dbReference type="GO" id="GO:0020037">
    <property type="term" value="F:heme binding"/>
    <property type="evidence" value="ECO:0007669"/>
    <property type="project" value="InterPro"/>
</dbReference>
<protein>
    <recommendedName>
        <fullName evidence="7">Cytochrome c domain-containing protein</fullName>
    </recommendedName>
</protein>
<dbReference type="InterPro" id="IPR009056">
    <property type="entry name" value="Cyt_c-like_dom"/>
</dbReference>
<dbReference type="GO" id="GO:0046872">
    <property type="term" value="F:metal ion binding"/>
    <property type="evidence" value="ECO:0007669"/>
    <property type="project" value="UniProtKB-KW"/>
</dbReference>
<evidence type="ECO:0000256" key="6">
    <source>
        <dbReference type="PROSITE-ProRule" id="PRU00433"/>
    </source>
</evidence>
<keyword evidence="5 6" id="KW-0408">Iron</keyword>
<dbReference type="Gene3D" id="1.10.760.10">
    <property type="entry name" value="Cytochrome c-like domain"/>
    <property type="match status" value="2"/>
</dbReference>
<dbReference type="GO" id="GO:0009055">
    <property type="term" value="F:electron transfer activity"/>
    <property type="evidence" value="ECO:0007669"/>
    <property type="project" value="InterPro"/>
</dbReference>
<proteinExistence type="predicted"/>
<evidence type="ECO:0000256" key="5">
    <source>
        <dbReference type="ARBA" id="ARBA00023004"/>
    </source>
</evidence>
<dbReference type="GO" id="GO:0004130">
    <property type="term" value="F:cytochrome-c peroxidase activity"/>
    <property type="evidence" value="ECO:0007669"/>
    <property type="project" value="TreeGrafter"/>
</dbReference>
<dbReference type="InterPro" id="IPR051395">
    <property type="entry name" value="Cytochrome_c_Peroxidase/MauG"/>
</dbReference>
<evidence type="ECO:0000313" key="8">
    <source>
        <dbReference type="EMBL" id="GHC49345.1"/>
    </source>
</evidence>
<dbReference type="InterPro" id="IPR004852">
    <property type="entry name" value="Di-haem_cyt_c_peroxidsae"/>
</dbReference>
<reference evidence="8" key="1">
    <citation type="journal article" date="2014" name="Int. J. Syst. Evol. Microbiol.">
        <title>Complete genome sequence of Corynebacterium casei LMG S-19264T (=DSM 44701T), isolated from a smear-ripened cheese.</title>
        <authorList>
            <consortium name="US DOE Joint Genome Institute (JGI-PGF)"/>
            <person name="Walter F."/>
            <person name="Albersmeier A."/>
            <person name="Kalinowski J."/>
            <person name="Ruckert C."/>
        </authorList>
    </citation>
    <scope>NUCLEOTIDE SEQUENCE</scope>
    <source>
        <strain evidence="8">KCTC 12988</strain>
    </source>
</reference>
<dbReference type="Pfam" id="PF03150">
    <property type="entry name" value="CCP_MauG"/>
    <property type="match status" value="1"/>
</dbReference>
<feature type="domain" description="Cytochrome c" evidence="7">
    <location>
        <begin position="434"/>
        <end position="567"/>
    </location>
</feature>
<dbReference type="PROSITE" id="PS51007">
    <property type="entry name" value="CYTC"/>
    <property type="match status" value="2"/>
</dbReference>
<evidence type="ECO:0000256" key="2">
    <source>
        <dbReference type="ARBA" id="ARBA00022617"/>
    </source>
</evidence>
<evidence type="ECO:0000256" key="3">
    <source>
        <dbReference type="ARBA" id="ARBA00022723"/>
    </source>
</evidence>
<name>A0A918WHZ7_9BACT</name>
<feature type="domain" description="Cytochrome c" evidence="7">
    <location>
        <begin position="284"/>
        <end position="384"/>
    </location>
</feature>
<dbReference type="InterPro" id="IPR036909">
    <property type="entry name" value="Cyt_c-like_dom_sf"/>
</dbReference>
<organism evidence="8 9">
    <name type="scientific">Roseibacillus persicicus</name>
    <dbReference type="NCBI Taxonomy" id="454148"/>
    <lineage>
        <taxon>Bacteria</taxon>
        <taxon>Pseudomonadati</taxon>
        <taxon>Verrucomicrobiota</taxon>
        <taxon>Verrucomicrobiia</taxon>
        <taxon>Verrucomicrobiales</taxon>
        <taxon>Verrucomicrobiaceae</taxon>
        <taxon>Roseibacillus</taxon>
    </lineage>
</organism>
<dbReference type="InterPro" id="IPR046863">
    <property type="entry name" value="MbnP-like_dom"/>
</dbReference>
<accession>A0A918WHZ7</accession>
<comment type="caution">
    <text evidence="8">The sequence shown here is derived from an EMBL/GenBank/DDBJ whole genome shotgun (WGS) entry which is preliminary data.</text>
</comment>
<keyword evidence="2 6" id="KW-0349">Heme</keyword>
<dbReference type="RefSeq" id="WP_189568895.1">
    <property type="nucleotide sequence ID" value="NZ_BMXI01000005.1"/>
</dbReference>
<dbReference type="PANTHER" id="PTHR30600">
    <property type="entry name" value="CYTOCHROME C PEROXIDASE-RELATED"/>
    <property type="match status" value="1"/>
</dbReference>
<dbReference type="AlphaFoldDB" id="A0A918WHZ7"/>
<dbReference type="GO" id="GO:0030313">
    <property type="term" value="C:cell envelope"/>
    <property type="evidence" value="ECO:0007669"/>
    <property type="project" value="UniProtKB-SubCell"/>
</dbReference>
<dbReference type="Pfam" id="PF20243">
    <property type="entry name" value="MbnP"/>
    <property type="match status" value="1"/>
</dbReference>